<sequence>GFGSLLLTECVRSARKESMYGVAVVTRKGPFMAGKELFVGNGFEVTDTAPPDFDLLAVKFTKNAPTPRFKGDWENKLTQYGKGLTIIRADQCPYTVKNVREIREAVKKAYGIQANVINLKNCREAQRSPCAFGTFCIIYDGKAIAYHPVSKTRFINIMNSILRRCEIGSNESCTTSPKTQIDKS</sequence>
<evidence type="ECO:0000259" key="1">
    <source>
        <dbReference type="Pfam" id="PF14268"/>
    </source>
</evidence>
<dbReference type="EMBL" id="BARS01015508">
    <property type="protein sequence ID" value="GAF91242.1"/>
    <property type="molecule type" value="Genomic_DNA"/>
</dbReference>
<gene>
    <name evidence="2" type="ORF">S01H1_25650</name>
</gene>
<dbReference type="Pfam" id="PF14268">
    <property type="entry name" value="YoaP"/>
    <property type="match status" value="1"/>
</dbReference>
<comment type="caution">
    <text evidence="2">The sequence shown here is derived from an EMBL/GenBank/DDBJ whole genome shotgun (WGS) entry which is preliminary data.</text>
</comment>
<feature type="non-terminal residue" evidence="2">
    <location>
        <position position="1"/>
    </location>
</feature>
<evidence type="ECO:0000313" key="2">
    <source>
        <dbReference type="EMBL" id="GAF91242.1"/>
    </source>
</evidence>
<protein>
    <recommendedName>
        <fullName evidence="1">YoaP-like domain-containing protein</fullName>
    </recommendedName>
</protein>
<accession>X0TSU0</accession>
<dbReference type="AlphaFoldDB" id="X0TSU0"/>
<reference evidence="2" key="1">
    <citation type="journal article" date="2014" name="Front. Microbiol.">
        <title>High frequency of phylogenetically diverse reductive dehalogenase-homologous genes in deep subseafloor sedimentary metagenomes.</title>
        <authorList>
            <person name="Kawai M."/>
            <person name="Futagami T."/>
            <person name="Toyoda A."/>
            <person name="Takaki Y."/>
            <person name="Nishi S."/>
            <person name="Hori S."/>
            <person name="Arai W."/>
            <person name="Tsubouchi T."/>
            <person name="Morono Y."/>
            <person name="Uchiyama I."/>
            <person name="Ito T."/>
            <person name="Fujiyama A."/>
            <person name="Inagaki F."/>
            <person name="Takami H."/>
        </authorList>
    </citation>
    <scope>NUCLEOTIDE SEQUENCE</scope>
    <source>
        <strain evidence="2">Expedition CK06-06</strain>
    </source>
</reference>
<dbReference type="InterPro" id="IPR025685">
    <property type="entry name" value="YoaP-like_dom"/>
</dbReference>
<feature type="domain" description="YoaP-like" evidence="1">
    <location>
        <begin position="115"/>
        <end position="155"/>
    </location>
</feature>
<name>X0TSU0_9ZZZZ</name>
<organism evidence="2">
    <name type="scientific">marine sediment metagenome</name>
    <dbReference type="NCBI Taxonomy" id="412755"/>
    <lineage>
        <taxon>unclassified sequences</taxon>
        <taxon>metagenomes</taxon>
        <taxon>ecological metagenomes</taxon>
    </lineage>
</organism>
<proteinExistence type="predicted"/>